<keyword evidence="2" id="KW-0812">Transmembrane</keyword>
<evidence type="ECO:0000313" key="3">
    <source>
        <dbReference type="EMBL" id="MEO3990172.1"/>
    </source>
</evidence>
<comment type="caution">
    <text evidence="3">The sequence shown here is derived from an EMBL/GenBank/DDBJ whole genome shotgun (WGS) entry which is preliminary data.</text>
</comment>
<protein>
    <submittedName>
        <fullName evidence="3">Capsule biosynthesis protein</fullName>
    </submittedName>
</protein>
<feature type="coiled-coil region" evidence="1">
    <location>
        <begin position="188"/>
        <end position="222"/>
    </location>
</feature>
<keyword evidence="4" id="KW-1185">Reference proteome</keyword>
<dbReference type="Proteomes" id="UP001444146">
    <property type="component" value="Unassembled WGS sequence"/>
</dbReference>
<evidence type="ECO:0000256" key="1">
    <source>
        <dbReference type="SAM" id="Coils"/>
    </source>
</evidence>
<dbReference type="PANTHER" id="PTHR32309:SF13">
    <property type="entry name" value="FERRIC ENTEROBACTIN TRANSPORT PROTEIN FEPE"/>
    <property type="match status" value="1"/>
</dbReference>
<gene>
    <name evidence="3" type="ORF">VSR74_10120</name>
</gene>
<keyword evidence="2" id="KW-0472">Membrane</keyword>
<reference evidence="3 4" key="1">
    <citation type="submission" date="2024-01" db="EMBL/GenBank/DDBJ databases">
        <title>Pseudocitrobacter sp. Endophytic strain Cyp-38L.</title>
        <authorList>
            <person name="Amer M.A."/>
            <person name="Hamed S.M."/>
        </authorList>
    </citation>
    <scope>NUCLEOTIDE SEQUENCE [LARGE SCALE GENOMIC DNA]</scope>
    <source>
        <strain evidence="3 4">Cyp38S</strain>
    </source>
</reference>
<accession>A0ABV0HIG8</accession>
<name>A0ABV0HIG8_9ENTR</name>
<proteinExistence type="predicted"/>
<feature type="transmembrane region" description="Helical" evidence="2">
    <location>
        <begin position="27"/>
        <end position="50"/>
    </location>
</feature>
<organism evidence="3 4">
    <name type="scientific">Pseudocitrobacter cyperus</name>
    <dbReference type="NCBI Taxonomy" id="3112843"/>
    <lineage>
        <taxon>Bacteria</taxon>
        <taxon>Pseudomonadati</taxon>
        <taxon>Pseudomonadota</taxon>
        <taxon>Gammaproteobacteria</taxon>
        <taxon>Enterobacterales</taxon>
        <taxon>Enterobacteriaceae</taxon>
        <taxon>Pseudocitrobacter</taxon>
    </lineage>
</organism>
<sequence length="385" mass="43696">MKTNNTFIICLLHRLKAWRHCICTLPFQRYLAHIFITAPMALLLIYLMIFSQPRYMSESKVAVKRPNEIDNSSLNVGLLLGASNPSSAEDSLYLKEYINSPDMLMALDKRLNFHQAFSQSGWDVFFHLAGDATTEEFLDYYRSRISIAYDEKSGLLNIQTQGFTPEFAQAFNLAVLKESERFINELSHRISREQMQFAEEELRQTRQRLNESKKQLLAYQNKNNVLDPAASAEAATTLVNTLIAKKIEMEADLRNLLTYLRADAPQVVSTKNAIKALQAQIDEEQSKITAPEGKKLNSMAVDFEEIKGTVAFDTDLYALALKALEKTRMESARKLKTLSVISSPQRPEESSFPNIPYLLISWLLVCGLLFGTAKLLLGIIEDHKD</sequence>
<keyword evidence="2" id="KW-1133">Transmembrane helix</keyword>
<dbReference type="PANTHER" id="PTHR32309">
    <property type="entry name" value="TYROSINE-PROTEIN KINASE"/>
    <property type="match status" value="1"/>
</dbReference>
<dbReference type="EMBL" id="JAYMYY010000002">
    <property type="protein sequence ID" value="MEO3990172.1"/>
    <property type="molecule type" value="Genomic_DNA"/>
</dbReference>
<feature type="transmembrane region" description="Helical" evidence="2">
    <location>
        <begin position="355"/>
        <end position="380"/>
    </location>
</feature>
<dbReference type="RefSeq" id="WP_347794611.1">
    <property type="nucleotide sequence ID" value="NZ_JAYMYY010000002.1"/>
</dbReference>
<keyword evidence="1" id="KW-0175">Coiled coil</keyword>
<evidence type="ECO:0000256" key="2">
    <source>
        <dbReference type="SAM" id="Phobius"/>
    </source>
</evidence>
<evidence type="ECO:0000313" key="4">
    <source>
        <dbReference type="Proteomes" id="UP001444146"/>
    </source>
</evidence>
<dbReference type="InterPro" id="IPR050445">
    <property type="entry name" value="Bact_polysacc_biosynth/exp"/>
</dbReference>